<evidence type="ECO:0000313" key="3">
    <source>
        <dbReference type="Proteomes" id="UP000649617"/>
    </source>
</evidence>
<dbReference type="AlphaFoldDB" id="A0A812PW39"/>
<sequence length="138" mass="15059">MTSKITVHQLSGDISTVDTWPEMTVGEMKRQVKALQTWADDLTRRTTLVHLLVEDTKLVDDSQTLMEVGVLGDADIRVLFNERFVECIAAEEAPCPLHNDCDDDNDDSLFSLKIPDGAAAIPTGAFSGSTSVGRLIIP</sequence>
<dbReference type="EMBL" id="CAJNIZ010014825">
    <property type="protein sequence ID" value="CAE7366747.1"/>
    <property type="molecule type" value="Genomic_DNA"/>
</dbReference>
<evidence type="ECO:0000313" key="2">
    <source>
        <dbReference type="EMBL" id="CAE7366747.1"/>
    </source>
</evidence>
<comment type="caution">
    <text evidence="2">The sequence shown here is derived from an EMBL/GenBank/DDBJ whole genome shotgun (WGS) entry which is preliminary data.</text>
</comment>
<proteinExistence type="predicted"/>
<feature type="domain" description="Ubiquitin-like" evidence="1">
    <location>
        <begin position="3"/>
        <end position="83"/>
    </location>
</feature>
<accession>A0A812PW39</accession>
<keyword evidence="3" id="KW-1185">Reference proteome</keyword>
<dbReference type="Proteomes" id="UP000649617">
    <property type="component" value="Unassembled WGS sequence"/>
</dbReference>
<evidence type="ECO:0000259" key="1">
    <source>
        <dbReference type="PROSITE" id="PS50053"/>
    </source>
</evidence>
<dbReference type="InterPro" id="IPR000626">
    <property type="entry name" value="Ubiquitin-like_dom"/>
</dbReference>
<organism evidence="2 3">
    <name type="scientific">Symbiodinium pilosum</name>
    <name type="common">Dinoflagellate</name>
    <dbReference type="NCBI Taxonomy" id="2952"/>
    <lineage>
        <taxon>Eukaryota</taxon>
        <taxon>Sar</taxon>
        <taxon>Alveolata</taxon>
        <taxon>Dinophyceae</taxon>
        <taxon>Suessiales</taxon>
        <taxon>Symbiodiniaceae</taxon>
        <taxon>Symbiodinium</taxon>
    </lineage>
</organism>
<feature type="non-terminal residue" evidence="2">
    <location>
        <position position="138"/>
    </location>
</feature>
<dbReference type="PROSITE" id="PS50053">
    <property type="entry name" value="UBIQUITIN_2"/>
    <property type="match status" value="1"/>
</dbReference>
<dbReference type="SUPFAM" id="SSF54236">
    <property type="entry name" value="Ubiquitin-like"/>
    <property type="match status" value="1"/>
</dbReference>
<name>A0A812PW39_SYMPI</name>
<gene>
    <name evidence="2" type="ORF">SPIL2461_LOCUS8863</name>
</gene>
<protein>
    <recommendedName>
        <fullName evidence="1">Ubiquitin-like domain-containing protein</fullName>
    </recommendedName>
</protein>
<reference evidence="2" key="1">
    <citation type="submission" date="2021-02" db="EMBL/GenBank/DDBJ databases">
        <authorList>
            <person name="Dougan E. K."/>
            <person name="Rhodes N."/>
            <person name="Thang M."/>
            <person name="Chan C."/>
        </authorList>
    </citation>
    <scope>NUCLEOTIDE SEQUENCE</scope>
</reference>
<dbReference type="InterPro" id="IPR029071">
    <property type="entry name" value="Ubiquitin-like_domsf"/>
</dbReference>